<evidence type="ECO:0000313" key="2">
    <source>
        <dbReference type="Proteomes" id="UP000196880"/>
    </source>
</evidence>
<accession>A0A210RXT8</accession>
<name>A0A210RXT8_9BURK</name>
<sequence length="156" mass="17829">MSNLVQDYFEGRARQAIALAAKRVSDLRFFEQVHLRLKVDEDLTKEVPAFKQYDKKEAIAKVKELVARCHQDLKQGYWVVEEGISQKVKTEFRDAELVPRYFVEYKIATRNGKVTANVSTIGANIAVELEASGDRLNQEKAIEEAGKVLMWANIKK</sequence>
<evidence type="ECO:0000313" key="1">
    <source>
        <dbReference type="EMBL" id="OWF65791.1"/>
    </source>
</evidence>
<dbReference type="OrthoDB" id="9129764at2"/>
<dbReference type="EMBL" id="NAIA01000003">
    <property type="protein sequence ID" value="OWF65791.1"/>
    <property type="molecule type" value="Genomic_DNA"/>
</dbReference>
<keyword evidence="2" id="KW-1185">Reference proteome</keyword>
<dbReference type="RefSeq" id="WP_087910027.1">
    <property type="nucleotide sequence ID" value="NZ_NAIA01000003.1"/>
</dbReference>
<organism evidence="1 2">
    <name type="scientific">Polynucleobacter hirudinilacicola</name>
    <dbReference type="NCBI Taxonomy" id="1743166"/>
    <lineage>
        <taxon>Bacteria</taxon>
        <taxon>Pseudomonadati</taxon>
        <taxon>Pseudomonadota</taxon>
        <taxon>Betaproteobacteria</taxon>
        <taxon>Burkholderiales</taxon>
        <taxon>Burkholderiaceae</taxon>
        <taxon>Polynucleobacter</taxon>
    </lineage>
</organism>
<gene>
    <name evidence="1" type="ORF">B6A14_08470</name>
</gene>
<reference evidence="1 2" key="1">
    <citation type="submission" date="2017-03" db="EMBL/GenBank/DDBJ databases">
        <title>New species Polynucleobacter sp. MWH-EgelM1-30-B4.</title>
        <authorList>
            <person name="Hahn M.W."/>
        </authorList>
    </citation>
    <scope>NUCLEOTIDE SEQUENCE [LARGE SCALE GENOMIC DNA]</scope>
    <source>
        <strain evidence="1 2">MWH-EgelM1-30-B4</strain>
    </source>
</reference>
<dbReference type="AlphaFoldDB" id="A0A210RXT8"/>
<dbReference type="Proteomes" id="UP000196880">
    <property type="component" value="Unassembled WGS sequence"/>
</dbReference>
<protein>
    <submittedName>
        <fullName evidence="1">Uncharacterized protein</fullName>
    </submittedName>
</protein>
<comment type="caution">
    <text evidence="1">The sequence shown here is derived from an EMBL/GenBank/DDBJ whole genome shotgun (WGS) entry which is preliminary data.</text>
</comment>
<proteinExistence type="predicted"/>